<dbReference type="EMBL" id="VXIT01000002">
    <property type="protein sequence ID" value="KAA6415042.1"/>
    <property type="molecule type" value="Genomic_DNA"/>
</dbReference>
<comment type="caution">
    <text evidence="3">The sequence shown here is derived from an EMBL/GenBank/DDBJ whole genome shotgun (WGS) entry which is preliminary data.</text>
</comment>
<evidence type="ECO:0000256" key="1">
    <source>
        <dbReference type="SAM" id="MobiDB-lite"/>
    </source>
</evidence>
<feature type="region of interest" description="Disordered" evidence="1">
    <location>
        <begin position="1"/>
        <end position="26"/>
    </location>
</feature>
<feature type="transmembrane region" description="Helical" evidence="2">
    <location>
        <begin position="34"/>
        <end position="55"/>
    </location>
</feature>
<gene>
    <name evidence="3" type="ORF">FRX48_01793</name>
</gene>
<proteinExistence type="predicted"/>
<name>A0A5M8Q133_9LECA</name>
<keyword evidence="2" id="KW-0472">Membrane</keyword>
<dbReference type="PANTHER" id="PTHR35041">
    <property type="entry name" value="MEDIATOR OF RNA POLYMERASE II TRANSCRIPTION SUBUNIT 1"/>
    <property type="match status" value="1"/>
</dbReference>
<keyword evidence="2" id="KW-0812">Transmembrane</keyword>
<keyword evidence="2" id="KW-1133">Transmembrane helix</keyword>
<reference evidence="3 4" key="1">
    <citation type="submission" date="2019-09" db="EMBL/GenBank/DDBJ databases">
        <title>The hologenome of the rock-dwelling lichen Lasallia pustulata.</title>
        <authorList>
            <person name="Greshake Tzovaras B."/>
            <person name="Segers F."/>
            <person name="Bicker A."/>
            <person name="Dal Grande F."/>
            <person name="Otte J."/>
            <person name="Hankeln T."/>
            <person name="Schmitt I."/>
            <person name="Ebersberger I."/>
        </authorList>
    </citation>
    <scope>NUCLEOTIDE SEQUENCE [LARGE SCALE GENOMIC DNA]</scope>
    <source>
        <strain evidence="3">A1-1</strain>
    </source>
</reference>
<protein>
    <submittedName>
        <fullName evidence="3">Uncharacterized protein</fullName>
    </submittedName>
</protein>
<evidence type="ECO:0000256" key="2">
    <source>
        <dbReference type="SAM" id="Phobius"/>
    </source>
</evidence>
<feature type="transmembrane region" description="Helical" evidence="2">
    <location>
        <begin position="75"/>
        <end position="101"/>
    </location>
</feature>
<evidence type="ECO:0000313" key="4">
    <source>
        <dbReference type="Proteomes" id="UP000324767"/>
    </source>
</evidence>
<feature type="transmembrane region" description="Helical" evidence="2">
    <location>
        <begin position="533"/>
        <end position="555"/>
    </location>
</feature>
<organism evidence="3 4">
    <name type="scientific">Lasallia pustulata</name>
    <dbReference type="NCBI Taxonomy" id="136370"/>
    <lineage>
        <taxon>Eukaryota</taxon>
        <taxon>Fungi</taxon>
        <taxon>Dikarya</taxon>
        <taxon>Ascomycota</taxon>
        <taxon>Pezizomycotina</taxon>
        <taxon>Lecanoromycetes</taxon>
        <taxon>OSLEUM clade</taxon>
        <taxon>Umbilicariomycetidae</taxon>
        <taxon>Umbilicariales</taxon>
        <taxon>Umbilicariaceae</taxon>
        <taxon>Lasallia</taxon>
    </lineage>
</organism>
<feature type="transmembrane region" description="Helical" evidence="2">
    <location>
        <begin position="141"/>
        <end position="159"/>
    </location>
</feature>
<dbReference type="PANTHER" id="PTHR35041:SF6">
    <property type="entry name" value="FORMYLMETHIONINE DEFORMYLASE-LIKE PROTEIN-RELATED"/>
    <property type="match status" value="1"/>
</dbReference>
<dbReference type="AlphaFoldDB" id="A0A5M8Q133"/>
<dbReference type="Proteomes" id="UP000324767">
    <property type="component" value="Unassembled WGS sequence"/>
</dbReference>
<evidence type="ECO:0000313" key="3">
    <source>
        <dbReference type="EMBL" id="KAA6415042.1"/>
    </source>
</evidence>
<dbReference type="OrthoDB" id="5322539at2759"/>
<accession>A0A5M8Q133</accession>
<sequence>MAGYRPLDSSDQHGSSPTVAPRARTKSENRISRVHWHAPATMISSFLLGLFFAIGHDRFYYHYDRRPVESSFQQTVIVTVGTAFAFMVKMFLAISTATAFSQQIWLSLRCRGESIHDIDNLFNILGNVLHFGKVTLWVRHWILALIALATWCIPLAAIFTPGTIHVQPDLSYQNNTLLKPVQPQQFWYGTQNYAATQFDNTLGWNVNNISYGTVINNGPSGSLYSVALGSVSRRSVLAIPPPSQNSSYELSFFGPSLSCNSLSTEEYSTFNTSLTKAYSTFSLPGMRTILGIGESERGYLVLKYNAWVGTNLTDELSSPGYNQSFMPGEGPSSLGYNLSHPYWNNETLMLSPTDGNFIYFYFSSISQQDDSSVLVACHLRNATYNVGFSFENSQQSINVQSVTRKEAVPYSPTLEIENPNYGNIVYNSVLYAFTNIVLTAAMKDNSIDAHASNVMYYGGSVSASALRDFIEAEPSNKLTADAVIDTLQETFQNITLSTMSSPSLRLPDSQAKAIETNIWHNVNVYIYKPTDLYVAYGCALLASCLCVLWGLYVSLHRNRVSYSLGFSTFLRTTRRSEINGIVDEDARRGNDPVPKAMKGVKLRYIGGERRSGGEGFALVHHGEEMRMLSPRRHSNG</sequence>